<dbReference type="Gene3D" id="2.60.120.920">
    <property type="match status" value="1"/>
</dbReference>
<feature type="domain" description="B30.2/SPRY" evidence="1">
    <location>
        <begin position="1"/>
        <end position="107"/>
    </location>
</feature>
<dbReference type="InterPro" id="IPR044736">
    <property type="entry name" value="Gid1/RanBPM/SPLA_SPRY"/>
</dbReference>
<dbReference type="Pfam" id="PF00622">
    <property type="entry name" value="SPRY"/>
    <property type="match status" value="1"/>
</dbReference>
<dbReference type="SUPFAM" id="SSF49899">
    <property type="entry name" value="Concanavalin A-like lectins/glucanases"/>
    <property type="match status" value="1"/>
</dbReference>
<keyword evidence="2" id="KW-1185">Reference proteome</keyword>
<evidence type="ECO:0000313" key="3">
    <source>
        <dbReference type="WBParaSite" id="GPLIN_001035300"/>
    </source>
</evidence>
<sequence length="110" mass="12155">MAPWKTLGHYDGTYAYESDGTFWGHAVERCSHDWHGRPFVGGMRSFGVGDVIGCGVNLATRQIIYTKNGQPLETANLFVTSTAKLVPCVSLLHPGDKIEANFGPNFEYKF</sequence>
<dbReference type="WBParaSite" id="GPLIN_001035300">
    <property type="protein sequence ID" value="GPLIN_001035300"/>
    <property type="gene ID" value="GPLIN_001035300"/>
</dbReference>
<dbReference type="InterPro" id="IPR001870">
    <property type="entry name" value="B30.2/SPRY"/>
</dbReference>
<dbReference type="InterPro" id="IPR003877">
    <property type="entry name" value="SPRY_dom"/>
</dbReference>
<reference evidence="2" key="1">
    <citation type="submission" date="2014-05" db="EMBL/GenBank/DDBJ databases">
        <title>The genome and life-stage specific transcriptomes of Globodera pallida elucidate key aspects of plant parasitism by a cyst nematode.</title>
        <authorList>
            <person name="Cotton J.A."/>
            <person name="Lilley C.J."/>
            <person name="Jones L.M."/>
            <person name="Kikuchi T."/>
            <person name="Reid A.J."/>
            <person name="Thorpe P."/>
            <person name="Tsai I.J."/>
            <person name="Beasley H."/>
            <person name="Blok V."/>
            <person name="Cock P.J.A."/>
            <person name="Van den Akker S.E."/>
            <person name="Holroyd N."/>
            <person name="Hunt M."/>
            <person name="Mantelin S."/>
            <person name="Naghra H."/>
            <person name="Pain A."/>
            <person name="Palomares-Rius J.E."/>
            <person name="Zarowiecki M."/>
            <person name="Berriman M."/>
            <person name="Jones J.T."/>
            <person name="Urwin P.E."/>
        </authorList>
    </citation>
    <scope>NUCLEOTIDE SEQUENCE [LARGE SCALE GENOMIC DNA]</scope>
    <source>
        <strain evidence="2">Lindley</strain>
    </source>
</reference>
<protein>
    <submittedName>
        <fullName evidence="3">B30.2/SPRY domain-containing protein</fullName>
    </submittedName>
</protein>
<reference evidence="3" key="2">
    <citation type="submission" date="2016-06" db="UniProtKB">
        <authorList>
            <consortium name="WormBaseParasite"/>
        </authorList>
    </citation>
    <scope>IDENTIFICATION</scope>
</reference>
<dbReference type="Proteomes" id="UP000050741">
    <property type="component" value="Unassembled WGS sequence"/>
</dbReference>
<dbReference type="CDD" id="cd12885">
    <property type="entry name" value="SPRY_RanBP_like"/>
    <property type="match status" value="1"/>
</dbReference>
<evidence type="ECO:0000313" key="2">
    <source>
        <dbReference type="Proteomes" id="UP000050741"/>
    </source>
</evidence>
<dbReference type="AlphaFoldDB" id="A0A183CBV2"/>
<name>A0A183CBV2_GLOPA</name>
<accession>A0A183CBV2</accession>
<organism evidence="2 3">
    <name type="scientific">Globodera pallida</name>
    <name type="common">Potato cyst nematode worm</name>
    <name type="synonym">Heterodera pallida</name>
    <dbReference type="NCBI Taxonomy" id="36090"/>
    <lineage>
        <taxon>Eukaryota</taxon>
        <taxon>Metazoa</taxon>
        <taxon>Ecdysozoa</taxon>
        <taxon>Nematoda</taxon>
        <taxon>Chromadorea</taxon>
        <taxon>Rhabditida</taxon>
        <taxon>Tylenchina</taxon>
        <taxon>Tylenchomorpha</taxon>
        <taxon>Tylenchoidea</taxon>
        <taxon>Heteroderidae</taxon>
        <taxon>Heteroderinae</taxon>
        <taxon>Globodera</taxon>
    </lineage>
</organism>
<dbReference type="InterPro" id="IPR013320">
    <property type="entry name" value="ConA-like_dom_sf"/>
</dbReference>
<dbReference type="PROSITE" id="PS50188">
    <property type="entry name" value="B302_SPRY"/>
    <property type="match status" value="1"/>
</dbReference>
<evidence type="ECO:0000259" key="1">
    <source>
        <dbReference type="PROSITE" id="PS50188"/>
    </source>
</evidence>
<proteinExistence type="predicted"/>
<dbReference type="InterPro" id="IPR043136">
    <property type="entry name" value="B30.2/SPRY_sf"/>
</dbReference>